<evidence type="ECO:0000256" key="6">
    <source>
        <dbReference type="ARBA" id="ARBA00022679"/>
    </source>
</evidence>
<name>A0A1R0H558_9FUNG</name>
<dbReference type="Gene3D" id="2.80.10.50">
    <property type="match status" value="1"/>
</dbReference>
<comment type="pathway">
    <text evidence="2 14">Protein modification; protein glycosylation.</text>
</comment>
<evidence type="ECO:0000256" key="14">
    <source>
        <dbReference type="RuleBase" id="RU367007"/>
    </source>
</evidence>
<feature type="transmembrane region" description="Helical" evidence="14">
    <location>
        <begin position="172"/>
        <end position="195"/>
    </location>
</feature>
<dbReference type="Pfam" id="PF02815">
    <property type="entry name" value="MIR"/>
    <property type="match status" value="1"/>
</dbReference>
<dbReference type="InterPro" id="IPR032421">
    <property type="entry name" value="PMT_4TMC"/>
</dbReference>
<dbReference type="CDD" id="cd23276">
    <property type="entry name" value="beta-trefoil_MIR_PMT"/>
    <property type="match status" value="1"/>
</dbReference>
<evidence type="ECO:0000256" key="2">
    <source>
        <dbReference type="ARBA" id="ARBA00004922"/>
    </source>
</evidence>
<feature type="transmembrane region" description="Helical" evidence="14">
    <location>
        <begin position="627"/>
        <end position="647"/>
    </location>
</feature>
<dbReference type="PANTHER" id="PTHR10050:SF46">
    <property type="entry name" value="PROTEIN O-MANNOSYL-TRANSFERASE 2"/>
    <property type="match status" value="1"/>
</dbReference>
<dbReference type="PANTHER" id="PTHR10050">
    <property type="entry name" value="DOLICHYL-PHOSPHATE-MANNOSE--PROTEIN MANNOSYLTRANSFERASE"/>
    <property type="match status" value="1"/>
</dbReference>
<gene>
    <name evidence="16" type="ORF">AYI68_g1621</name>
</gene>
<evidence type="ECO:0000256" key="12">
    <source>
        <dbReference type="ARBA" id="ARBA00045085"/>
    </source>
</evidence>
<evidence type="ECO:0000256" key="8">
    <source>
        <dbReference type="ARBA" id="ARBA00022737"/>
    </source>
</evidence>
<evidence type="ECO:0000313" key="16">
    <source>
        <dbReference type="EMBL" id="OLY84218.1"/>
    </source>
</evidence>
<dbReference type="PROSITE" id="PS50919">
    <property type="entry name" value="MIR"/>
    <property type="match status" value="1"/>
</dbReference>
<comment type="function">
    <text evidence="14">Transfers mannose from Dol-P-mannose to Ser or Thr residues on proteins.</text>
</comment>
<feature type="transmembrane region" description="Helical" evidence="14">
    <location>
        <begin position="566"/>
        <end position="584"/>
    </location>
</feature>
<feature type="domain" description="MIR" evidence="15">
    <location>
        <begin position="287"/>
        <end position="345"/>
    </location>
</feature>
<dbReference type="Pfam" id="PF16192">
    <property type="entry name" value="PMT_4TMC"/>
    <property type="match status" value="2"/>
</dbReference>
<dbReference type="GO" id="GO:0004169">
    <property type="term" value="F:dolichyl-phosphate-mannose-protein mannosyltransferase activity"/>
    <property type="evidence" value="ECO:0007669"/>
    <property type="project" value="UniProtKB-UniRule"/>
</dbReference>
<evidence type="ECO:0000256" key="4">
    <source>
        <dbReference type="ARBA" id="ARBA00012839"/>
    </source>
</evidence>
<evidence type="ECO:0000256" key="9">
    <source>
        <dbReference type="ARBA" id="ARBA00022824"/>
    </source>
</evidence>
<comment type="subcellular location">
    <subcellularLocation>
        <location evidence="1 14">Endoplasmic reticulum membrane</location>
        <topology evidence="1 14">Multi-pass membrane protein</topology>
    </subcellularLocation>
</comment>
<dbReference type="InterPro" id="IPR003342">
    <property type="entry name" value="ArnT-like_N"/>
</dbReference>
<dbReference type="EC" id="2.4.1.109" evidence="4 14"/>
<evidence type="ECO:0000256" key="13">
    <source>
        <dbReference type="ARBA" id="ARBA00045102"/>
    </source>
</evidence>
<keyword evidence="5 14" id="KW-0328">Glycosyltransferase</keyword>
<dbReference type="UniPathway" id="UPA00378"/>
<protein>
    <recommendedName>
        <fullName evidence="4 14">Dolichyl-phosphate-mannose--protein mannosyltransferase</fullName>
        <ecNumber evidence="4 14">2.4.1.109</ecNumber>
    </recommendedName>
</protein>
<feature type="transmembrane region" description="Helical" evidence="14">
    <location>
        <begin position="596"/>
        <end position="615"/>
    </location>
</feature>
<keyword evidence="17" id="KW-1185">Reference proteome</keyword>
<dbReference type="InterPro" id="IPR016093">
    <property type="entry name" value="MIR_motif"/>
</dbReference>
<evidence type="ECO:0000256" key="3">
    <source>
        <dbReference type="ARBA" id="ARBA00007222"/>
    </source>
</evidence>
<evidence type="ECO:0000256" key="1">
    <source>
        <dbReference type="ARBA" id="ARBA00004477"/>
    </source>
</evidence>
<dbReference type="STRING" id="133383.A0A1R0H558"/>
<feature type="transmembrane region" description="Helical" evidence="14">
    <location>
        <begin position="489"/>
        <end position="511"/>
    </location>
</feature>
<comment type="catalytic activity">
    <reaction evidence="12 14">
        <text>a di-trans,poly-cis-dolichyl beta-D-mannosyl phosphate + L-threonyl-[protein] = 3-O-(alpha-D-mannosyl)-L-threonyl-[protein] + a di-trans,poly-cis-dolichyl phosphate + H(+)</text>
        <dbReference type="Rhea" id="RHEA:53396"/>
        <dbReference type="Rhea" id="RHEA-COMP:11060"/>
        <dbReference type="Rhea" id="RHEA-COMP:13547"/>
        <dbReference type="Rhea" id="RHEA-COMP:19498"/>
        <dbReference type="Rhea" id="RHEA-COMP:19501"/>
        <dbReference type="ChEBI" id="CHEBI:15378"/>
        <dbReference type="ChEBI" id="CHEBI:30013"/>
        <dbReference type="ChEBI" id="CHEBI:57683"/>
        <dbReference type="ChEBI" id="CHEBI:58211"/>
        <dbReference type="ChEBI" id="CHEBI:137323"/>
        <dbReference type="EC" id="2.4.1.109"/>
    </reaction>
</comment>
<feature type="transmembrane region" description="Helical" evidence="14">
    <location>
        <begin position="112"/>
        <end position="128"/>
    </location>
</feature>
<evidence type="ECO:0000313" key="17">
    <source>
        <dbReference type="Proteomes" id="UP000187455"/>
    </source>
</evidence>
<dbReference type="InterPro" id="IPR036300">
    <property type="entry name" value="MIR_dom_sf"/>
</dbReference>
<keyword evidence="8" id="KW-0677">Repeat</keyword>
<keyword evidence="6 14" id="KW-0808">Transferase</keyword>
<reference evidence="16 17" key="1">
    <citation type="journal article" date="2016" name="Mol. Biol. Evol.">
        <title>Genome-Wide Survey of Gut Fungi (Harpellales) Reveals the First Horizontally Transferred Ubiquitin Gene from a Mosquito Host.</title>
        <authorList>
            <person name="Wang Y."/>
            <person name="White M.M."/>
            <person name="Kvist S."/>
            <person name="Moncalvo J.M."/>
        </authorList>
    </citation>
    <scope>NUCLEOTIDE SEQUENCE [LARGE SCALE GENOMIC DNA]</scope>
    <source>
        <strain evidence="16 17">ALG-7-W6</strain>
    </source>
</reference>
<evidence type="ECO:0000256" key="11">
    <source>
        <dbReference type="ARBA" id="ARBA00023136"/>
    </source>
</evidence>
<keyword evidence="9 14" id="KW-0256">Endoplasmic reticulum</keyword>
<dbReference type="AlphaFoldDB" id="A0A1R0H558"/>
<comment type="caution">
    <text evidence="16">The sequence shown here is derived from an EMBL/GenBank/DDBJ whole genome shotgun (WGS) entry which is preliminary data.</text>
</comment>
<dbReference type="Pfam" id="PF02366">
    <property type="entry name" value="PMT"/>
    <property type="match status" value="1"/>
</dbReference>
<keyword evidence="7 14" id="KW-0812">Transmembrane</keyword>
<comment type="catalytic activity">
    <reaction evidence="13 14">
        <text>a di-trans,poly-cis-dolichyl beta-D-mannosyl phosphate + L-seryl-[protein] = 3-O-(alpha-D-mannosyl)-L-seryl-[protein] + a di-trans,poly-cis-dolichyl phosphate + H(+)</text>
        <dbReference type="Rhea" id="RHEA:17377"/>
        <dbReference type="Rhea" id="RHEA-COMP:9863"/>
        <dbReference type="Rhea" id="RHEA-COMP:13546"/>
        <dbReference type="Rhea" id="RHEA-COMP:19498"/>
        <dbReference type="Rhea" id="RHEA-COMP:19501"/>
        <dbReference type="ChEBI" id="CHEBI:15378"/>
        <dbReference type="ChEBI" id="CHEBI:29999"/>
        <dbReference type="ChEBI" id="CHEBI:57683"/>
        <dbReference type="ChEBI" id="CHEBI:58211"/>
        <dbReference type="ChEBI" id="CHEBI:137321"/>
        <dbReference type="EC" id="2.4.1.109"/>
    </reaction>
</comment>
<evidence type="ECO:0000256" key="10">
    <source>
        <dbReference type="ARBA" id="ARBA00022989"/>
    </source>
</evidence>
<dbReference type="GO" id="GO:0005789">
    <property type="term" value="C:endoplasmic reticulum membrane"/>
    <property type="evidence" value="ECO:0007669"/>
    <property type="project" value="UniProtKB-SubCell"/>
</dbReference>
<accession>A0A1R0H558</accession>
<evidence type="ECO:0000256" key="7">
    <source>
        <dbReference type="ARBA" id="ARBA00022692"/>
    </source>
</evidence>
<dbReference type="OrthoDB" id="292747at2759"/>
<dbReference type="InterPro" id="IPR027005">
    <property type="entry name" value="PMT-like"/>
</dbReference>
<dbReference type="EMBL" id="LSSL01000577">
    <property type="protein sequence ID" value="OLY84218.1"/>
    <property type="molecule type" value="Genomic_DNA"/>
</dbReference>
<keyword evidence="11 14" id="KW-0472">Membrane</keyword>
<comment type="similarity">
    <text evidence="3 14">Belongs to the glycosyltransferase 39 family.</text>
</comment>
<organism evidence="16 17">
    <name type="scientific">Smittium mucronatum</name>
    <dbReference type="NCBI Taxonomy" id="133383"/>
    <lineage>
        <taxon>Eukaryota</taxon>
        <taxon>Fungi</taxon>
        <taxon>Fungi incertae sedis</taxon>
        <taxon>Zoopagomycota</taxon>
        <taxon>Kickxellomycotina</taxon>
        <taxon>Harpellomycetes</taxon>
        <taxon>Harpellales</taxon>
        <taxon>Legeriomycetaceae</taxon>
        <taxon>Smittium</taxon>
    </lineage>
</organism>
<evidence type="ECO:0000259" key="15">
    <source>
        <dbReference type="PROSITE" id="PS50919"/>
    </source>
</evidence>
<sequence>MLVALAEVIAGHNGTFDFPSGQQYPDYVNYVSMRIQLALYGILLIPMAYVTCKSLNMSTNTSTLAALFVLFDNALCVMSKFILLDQPLLFFTALSIMCYAQFGRYRRLAFSTEWWVWLSLTGMSLGFVLSSKWIGLFCVATVGLSTVQHLWEMYGQLKMPVDYYLNHWAARIVCLIFIPLIVYMLTFVIHFQILYKTGSGDGRLSSKFQAGQIGHPLNTQPIEVAHNSTARLRSYLSRSGLLHSHNHTYPSNPLQFQVTTFQGKDFNNKWHLYMSDESASKKKDSNVKIFQDGDLMRLVHKNSSRVLRAVSEVAPLSTDDLMVSTYDNSKDMDLDKSDLWKLEIYKQTSSLKDDILHPLITQFVLRNAKYGCLLRSKARHLPSWGWNQREVSCSKTNKLNDEVFWNVEEHTNVALNNSNMGKYVKSFMLFDIVQLNIEMASSNNALVPDPDKYNQLESTPEMWPFLYRPMRMVGWGDSEVKLYEIGNPILWWLSGFALLAYPLQLLVCSVLSERYKSANKLGKQAETQIANSPILGTPSGFSSSGHIFSLEAGSSAIYKMVNDRNYWLGANLLWSGWAFHYLPFFLMGRVTYLHHYLPALYFAFLFLAFQIDYTLKMFFRPVTSNRTVLVLGVVSMLVFFYFFPFTVGYTKPAKDLKGRVWRSSWNVYQDPFEIF</sequence>
<feature type="transmembrane region" description="Helical" evidence="14">
    <location>
        <begin position="33"/>
        <end position="52"/>
    </location>
</feature>
<feature type="transmembrane region" description="Helical" evidence="14">
    <location>
        <begin position="134"/>
        <end position="151"/>
    </location>
</feature>
<evidence type="ECO:0000256" key="5">
    <source>
        <dbReference type="ARBA" id="ARBA00022676"/>
    </source>
</evidence>
<keyword evidence="10 14" id="KW-1133">Transmembrane helix</keyword>
<dbReference type="SMART" id="SM00472">
    <property type="entry name" value="MIR"/>
    <property type="match status" value="3"/>
</dbReference>
<dbReference type="Proteomes" id="UP000187455">
    <property type="component" value="Unassembled WGS sequence"/>
</dbReference>
<feature type="transmembrane region" description="Helical" evidence="14">
    <location>
        <begin position="88"/>
        <end position="105"/>
    </location>
</feature>
<dbReference type="SUPFAM" id="SSF82109">
    <property type="entry name" value="MIR domain"/>
    <property type="match status" value="1"/>
</dbReference>
<proteinExistence type="inferred from homology"/>